<sequence length="81" mass="9355">MGEKKVIYSNSVNININPTEATLTFEVRDPRNQEIIDTAYIYTSPSFAKEIARLILRIIEENEKRLEYKVPELSELPGQRG</sequence>
<proteinExistence type="predicted"/>
<evidence type="ECO:0000313" key="6">
    <source>
        <dbReference type="Proteomes" id="UP000591948"/>
    </source>
</evidence>
<dbReference type="AlphaFoldDB" id="A0A6V8P6D5"/>
<evidence type="ECO:0000313" key="1">
    <source>
        <dbReference type="EMBL" id="GFP25686.1"/>
    </source>
</evidence>
<comment type="caution">
    <text evidence="2">The sequence shown here is derived from an EMBL/GenBank/DDBJ whole genome shotgun (WGS) entry which is preliminary data.</text>
</comment>
<dbReference type="Proteomes" id="UP000591948">
    <property type="component" value="Unassembled WGS sequence"/>
</dbReference>
<evidence type="ECO:0000313" key="3">
    <source>
        <dbReference type="EMBL" id="GFP35607.1"/>
    </source>
</evidence>
<protein>
    <recommendedName>
        <fullName evidence="7">DUF3467 domain-containing protein</fullName>
    </recommendedName>
</protein>
<keyword evidence="6" id="KW-1185">Reference proteome</keyword>
<evidence type="ECO:0008006" key="7">
    <source>
        <dbReference type="Google" id="ProtNLM"/>
    </source>
</evidence>
<evidence type="ECO:0000313" key="2">
    <source>
        <dbReference type="EMBL" id="GFP27883.1"/>
    </source>
</evidence>
<dbReference type="Proteomes" id="UP000543224">
    <property type="component" value="Unassembled WGS sequence"/>
</dbReference>
<evidence type="ECO:0000313" key="5">
    <source>
        <dbReference type="Proteomes" id="UP000576480"/>
    </source>
</evidence>
<dbReference type="EMBL" id="BLRY01000079">
    <property type="protein sequence ID" value="GFP27883.1"/>
    <property type="molecule type" value="Genomic_DNA"/>
</dbReference>
<dbReference type="Proteomes" id="UP000576480">
    <property type="component" value="Unassembled WGS sequence"/>
</dbReference>
<reference evidence="4 5" key="1">
    <citation type="journal article" date="2020" name="Front. Microbiol.">
        <title>Single-cell genomics of novel Actinobacteria with the Wood-Ljungdahl pathway discovered in a serpentinizing system.</title>
        <authorList>
            <person name="Merino N."/>
            <person name="Kawai M."/>
            <person name="Boyd E.S."/>
            <person name="Colman D.R."/>
            <person name="McGlynn S.E."/>
            <person name="Nealson K.H."/>
            <person name="Kurokawa K."/>
            <person name="Hongoh Y."/>
        </authorList>
    </citation>
    <scope>NUCLEOTIDE SEQUENCE [LARGE SCALE GENOMIC DNA]</scope>
    <source>
        <strain evidence="1 4">S25</strain>
        <strain evidence="2 6">S33</strain>
        <strain evidence="3 5">S43</strain>
    </source>
</reference>
<dbReference type="RefSeq" id="WP_176230158.1">
    <property type="nucleotide sequence ID" value="NZ_BLRY01000079.1"/>
</dbReference>
<name>A0A6V8P6D5_9ACTN</name>
<organism evidence="2 6">
    <name type="scientific">Candidatus Hakubella thermalkaliphila</name>
    <dbReference type="NCBI Taxonomy" id="2754717"/>
    <lineage>
        <taxon>Bacteria</taxon>
        <taxon>Bacillati</taxon>
        <taxon>Actinomycetota</taxon>
        <taxon>Actinomycetota incertae sedis</taxon>
        <taxon>Candidatus Hakubellales</taxon>
        <taxon>Candidatus Hakubellaceae</taxon>
        <taxon>Candidatus Hakubella</taxon>
    </lineage>
</organism>
<dbReference type="EMBL" id="BLSB01000149">
    <property type="protein sequence ID" value="GFP35607.1"/>
    <property type="molecule type" value="Genomic_DNA"/>
</dbReference>
<dbReference type="EMBL" id="BLRX01000162">
    <property type="protein sequence ID" value="GFP25686.1"/>
    <property type="molecule type" value="Genomic_DNA"/>
</dbReference>
<gene>
    <name evidence="1" type="ORF">HKBW3S25_01167</name>
    <name evidence="2" type="ORF">HKBW3S33_01293</name>
    <name evidence="3" type="ORF">HKBW3S43_01396</name>
</gene>
<accession>A0A6V8P6D5</accession>
<evidence type="ECO:0000313" key="4">
    <source>
        <dbReference type="Proteomes" id="UP000543224"/>
    </source>
</evidence>